<evidence type="ECO:0000256" key="1">
    <source>
        <dbReference type="SAM" id="Phobius"/>
    </source>
</evidence>
<organism evidence="2 3">
    <name type="scientific">Candidatus Dojkabacteria bacterium</name>
    <dbReference type="NCBI Taxonomy" id="2099670"/>
    <lineage>
        <taxon>Bacteria</taxon>
        <taxon>Candidatus Dojkabacteria</taxon>
    </lineage>
</organism>
<dbReference type="PANTHER" id="PTHR36434:SF1">
    <property type="entry name" value="MEMBRANE PROTEASE YUGP-RELATED"/>
    <property type="match status" value="1"/>
</dbReference>
<protein>
    <submittedName>
        <fullName evidence="2">Zinc metallopeptidase</fullName>
    </submittedName>
</protein>
<gene>
    <name evidence="2" type="ORF">KC909_02225</name>
</gene>
<dbReference type="InterPro" id="IPR007395">
    <property type="entry name" value="Zn_peptidase_2"/>
</dbReference>
<feature type="transmembrane region" description="Helical" evidence="1">
    <location>
        <begin position="198"/>
        <end position="222"/>
    </location>
</feature>
<dbReference type="PANTHER" id="PTHR36434">
    <property type="entry name" value="MEMBRANE PROTEASE YUGP-RELATED"/>
    <property type="match status" value="1"/>
</dbReference>
<evidence type="ECO:0000313" key="2">
    <source>
        <dbReference type="EMBL" id="MCA9383158.1"/>
    </source>
</evidence>
<keyword evidence="1" id="KW-1133">Transmembrane helix</keyword>
<dbReference type="Pfam" id="PF04298">
    <property type="entry name" value="Zn_peptidase_2"/>
    <property type="match status" value="1"/>
</dbReference>
<keyword evidence="1" id="KW-0472">Membrane</keyword>
<dbReference type="Proteomes" id="UP000783287">
    <property type="component" value="Unassembled WGS sequence"/>
</dbReference>
<dbReference type="AlphaFoldDB" id="A0A955RIW5"/>
<dbReference type="EMBL" id="JAGQLK010000033">
    <property type="protein sequence ID" value="MCA9383158.1"/>
    <property type="molecule type" value="Genomic_DNA"/>
</dbReference>
<comment type="caution">
    <text evidence="2">The sequence shown here is derived from an EMBL/GenBank/DDBJ whole genome shotgun (WGS) entry which is preliminary data.</text>
</comment>
<reference evidence="2" key="2">
    <citation type="journal article" date="2021" name="Microbiome">
        <title>Successional dynamics and alternative stable states in a saline activated sludge microbial community over 9 years.</title>
        <authorList>
            <person name="Wang Y."/>
            <person name="Ye J."/>
            <person name="Ju F."/>
            <person name="Liu L."/>
            <person name="Boyd J.A."/>
            <person name="Deng Y."/>
            <person name="Parks D.H."/>
            <person name="Jiang X."/>
            <person name="Yin X."/>
            <person name="Woodcroft B.J."/>
            <person name="Tyson G.W."/>
            <person name="Hugenholtz P."/>
            <person name="Polz M.F."/>
            <person name="Zhang T."/>
        </authorList>
    </citation>
    <scope>NUCLEOTIDE SEQUENCE</scope>
    <source>
        <strain evidence="2">HKST-UBA14</strain>
    </source>
</reference>
<accession>A0A955RIW5</accession>
<evidence type="ECO:0000313" key="3">
    <source>
        <dbReference type="Proteomes" id="UP000783287"/>
    </source>
</evidence>
<reference evidence="2" key="1">
    <citation type="submission" date="2020-04" db="EMBL/GenBank/DDBJ databases">
        <authorList>
            <person name="Zhang T."/>
        </authorList>
    </citation>
    <scope>NUCLEOTIDE SEQUENCE</scope>
    <source>
        <strain evidence="2">HKST-UBA14</strain>
    </source>
</reference>
<sequence length="231" mass="25355">MFVPFFDIKYLIFSIPAIAVGVIASLLLKYWTSKYSRQENLTRLSGVDAVERIARKENLSVRLEVNSGNLTDHYDPRNQTISLSRDVAQLASIASVAIAAHEMGHAIQHQKGSVLMSFRNLIVPMVNIGTNIGYFLLIIGIIIGLSGLAWFGIILFSFATIFSLLTLPIELDASRRALNIIKSENLLLPSEMGGANKVLLAAALTYVAATLQSVGSLLYFVLRVQGMSRKE</sequence>
<proteinExistence type="predicted"/>
<feature type="transmembrane region" description="Helical" evidence="1">
    <location>
        <begin position="121"/>
        <end position="143"/>
    </location>
</feature>
<keyword evidence="1" id="KW-0812">Transmembrane</keyword>
<name>A0A955RIW5_9BACT</name>
<feature type="transmembrane region" description="Helical" evidence="1">
    <location>
        <begin position="12"/>
        <end position="31"/>
    </location>
</feature>